<dbReference type="Pfam" id="PF03972">
    <property type="entry name" value="MmgE_PrpD_N"/>
    <property type="match status" value="1"/>
</dbReference>
<dbReference type="Gene3D" id="1.10.4100.10">
    <property type="entry name" value="2-methylcitrate dehydratase PrpD"/>
    <property type="match status" value="1"/>
</dbReference>
<organism evidence="4 5">
    <name type="scientific">Paraferrimonas sedimenticola</name>
    <dbReference type="NCBI Taxonomy" id="375674"/>
    <lineage>
        <taxon>Bacteria</taxon>
        <taxon>Pseudomonadati</taxon>
        <taxon>Pseudomonadota</taxon>
        <taxon>Gammaproteobacteria</taxon>
        <taxon>Alteromonadales</taxon>
        <taxon>Ferrimonadaceae</taxon>
        <taxon>Paraferrimonas</taxon>
    </lineage>
</organism>
<feature type="domain" description="MmgE/PrpD C-terminal" evidence="3">
    <location>
        <begin position="262"/>
        <end position="413"/>
    </location>
</feature>
<reference evidence="4" key="1">
    <citation type="journal article" date="2014" name="Int. J. Syst. Evol. Microbiol.">
        <title>Complete genome sequence of Corynebacterium casei LMG S-19264T (=DSM 44701T), isolated from a smear-ripened cheese.</title>
        <authorList>
            <consortium name="US DOE Joint Genome Institute (JGI-PGF)"/>
            <person name="Walter F."/>
            <person name="Albersmeier A."/>
            <person name="Kalinowski J."/>
            <person name="Ruckert C."/>
        </authorList>
    </citation>
    <scope>NUCLEOTIDE SEQUENCE</scope>
    <source>
        <strain evidence="4">NBRC 101628</strain>
    </source>
</reference>
<dbReference type="InterPro" id="IPR042188">
    <property type="entry name" value="MmgE/PrpD_sf_2"/>
</dbReference>
<dbReference type="PANTHER" id="PTHR16943:SF8">
    <property type="entry name" value="2-METHYLCITRATE DEHYDRATASE"/>
    <property type="match status" value="1"/>
</dbReference>
<dbReference type="PANTHER" id="PTHR16943">
    <property type="entry name" value="2-METHYLCITRATE DEHYDRATASE-RELATED"/>
    <property type="match status" value="1"/>
</dbReference>
<sequence>MSQHLLPQVVQRLGEKPLNDNIRERAAWHLLDWLGCAAIGKDSPAGHAMQAMASEHNGHGVTRILASDSNWVDAISHNAAIGNVLEMDDIHRSSILHPGPVVVPVALAMAQYKGASMATMLEAIVLGYEINIRLGKAIGRSHYQFFHNTSTCGSAGAAMAAAHVLGLSPAQTVSAIANAVSRTGGLWQMRHENCQTKQWHNAEAARSGAQAAVLAEHGLSGPASILEGSQGWFNAMSKDAKPEAMLEESEHWLIEETSFKPWPACRHAHPSIDACLSVKDKLPGAEHIESIVLEVYRDAKVFCDNSSPQTELQAKFSIQHGVAAALVWGEPELEHYQLTRLHHPEVVAIRNKVVVQESKLIERAYPNAYGAKIKVIHYNGEIQSFYLPHTLGDPERPMSPVQLRRKAETLMAEAKVGNSTRAALTSLGWSQDKDLDQLTCLIGQMHASRKSTSKG</sequence>
<dbReference type="InterPro" id="IPR045337">
    <property type="entry name" value="MmgE_PrpD_C"/>
</dbReference>
<evidence type="ECO:0000259" key="2">
    <source>
        <dbReference type="Pfam" id="PF03972"/>
    </source>
</evidence>
<dbReference type="InterPro" id="IPR036148">
    <property type="entry name" value="MmgE/PrpD_sf"/>
</dbReference>
<dbReference type="InterPro" id="IPR045336">
    <property type="entry name" value="MmgE_PrpD_N"/>
</dbReference>
<feature type="domain" description="MmgE/PrpD N-terminal" evidence="2">
    <location>
        <begin position="10"/>
        <end position="243"/>
    </location>
</feature>
<evidence type="ECO:0000313" key="5">
    <source>
        <dbReference type="Proteomes" id="UP001161422"/>
    </source>
</evidence>
<dbReference type="InterPro" id="IPR042183">
    <property type="entry name" value="MmgE/PrpD_sf_1"/>
</dbReference>
<keyword evidence="5" id="KW-1185">Reference proteome</keyword>
<dbReference type="Proteomes" id="UP001161422">
    <property type="component" value="Unassembled WGS sequence"/>
</dbReference>
<evidence type="ECO:0000313" key="4">
    <source>
        <dbReference type="EMBL" id="GLP96319.1"/>
    </source>
</evidence>
<gene>
    <name evidence="4" type="ORF">GCM10007895_16250</name>
</gene>
<accession>A0AA37RVY3</accession>
<evidence type="ECO:0000256" key="1">
    <source>
        <dbReference type="ARBA" id="ARBA00006174"/>
    </source>
</evidence>
<evidence type="ECO:0000259" key="3">
    <source>
        <dbReference type="Pfam" id="PF19305"/>
    </source>
</evidence>
<dbReference type="InterPro" id="IPR005656">
    <property type="entry name" value="MmgE_PrpD"/>
</dbReference>
<evidence type="ECO:0008006" key="6">
    <source>
        <dbReference type="Google" id="ProtNLM"/>
    </source>
</evidence>
<dbReference type="AlphaFoldDB" id="A0AA37RVY3"/>
<dbReference type="SUPFAM" id="SSF103378">
    <property type="entry name" value="2-methylcitrate dehydratase PrpD"/>
    <property type="match status" value="1"/>
</dbReference>
<dbReference type="GO" id="GO:0016829">
    <property type="term" value="F:lyase activity"/>
    <property type="evidence" value="ECO:0007669"/>
    <property type="project" value="InterPro"/>
</dbReference>
<protein>
    <recommendedName>
        <fullName evidence="6">2-methylcitrate dehydratase PrpD</fullName>
    </recommendedName>
</protein>
<reference evidence="4" key="2">
    <citation type="submission" date="2023-01" db="EMBL/GenBank/DDBJ databases">
        <title>Draft genome sequence of Paraferrimonas sedimenticola strain NBRC 101628.</title>
        <authorList>
            <person name="Sun Q."/>
            <person name="Mori K."/>
        </authorList>
    </citation>
    <scope>NUCLEOTIDE SEQUENCE</scope>
    <source>
        <strain evidence="4">NBRC 101628</strain>
    </source>
</reference>
<name>A0AA37RVY3_9GAMM</name>
<dbReference type="RefSeq" id="WP_095505244.1">
    <property type="nucleotide sequence ID" value="NZ_BSNC01000004.1"/>
</dbReference>
<dbReference type="Pfam" id="PF19305">
    <property type="entry name" value="MmgE_PrpD_C"/>
    <property type="match status" value="1"/>
</dbReference>
<dbReference type="Gene3D" id="3.30.1330.120">
    <property type="entry name" value="2-methylcitrate dehydratase PrpD"/>
    <property type="match status" value="1"/>
</dbReference>
<comment type="similarity">
    <text evidence="1">Belongs to the PrpD family.</text>
</comment>
<proteinExistence type="inferred from homology"/>
<dbReference type="EMBL" id="BSNC01000004">
    <property type="protein sequence ID" value="GLP96319.1"/>
    <property type="molecule type" value="Genomic_DNA"/>
</dbReference>
<comment type="caution">
    <text evidence="4">The sequence shown here is derived from an EMBL/GenBank/DDBJ whole genome shotgun (WGS) entry which is preliminary data.</text>
</comment>